<name>A0A246HHZ4_STEMA</name>
<dbReference type="AlphaFoldDB" id="A0A246HHZ4"/>
<dbReference type="Gene3D" id="1.10.10.10">
    <property type="entry name" value="Winged helix-like DNA-binding domain superfamily/Winged helix DNA-binding domain"/>
    <property type="match status" value="1"/>
</dbReference>
<accession>A0A246HHZ4</accession>
<sequence>MSFDATPPAAERQDVTCLLRRWSEQQDIAARDQLLALLYTQLRGMAVARLGSPQDGVLQPTVLVHEALLRMLDGEIGYRDRVHFLSLAALKMRSVLVDHARAMAASKRGGGVVNLTLSYADLEASPAHDAFEVLALNRALEELAALDERAARTVEWMYFGGMSRDEIALALDVSVPTVDRDLRFAKAWLNRHLAGPVTRA</sequence>
<evidence type="ECO:0000313" key="3">
    <source>
        <dbReference type="Proteomes" id="UP000198157"/>
    </source>
</evidence>
<dbReference type="InterPro" id="IPR053812">
    <property type="entry name" value="HTH_Sigma70_ECF-like"/>
</dbReference>
<dbReference type="NCBIfam" id="TIGR02999">
    <property type="entry name" value="Sig-70_X6"/>
    <property type="match status" value="1"/>
</dbReference>
<dbReference type="InterPro" id="IPR036388">
    <property type="entry name" value="WH-like_DNA-bd_sf"/>
</dbReference>
<dbReference type="EMBL" id="NIVS01000055">
    <property type="protein sequence ID" value="OWQ49939.1"/>
    <property type="molecule type" value="Genomic_DNA"/>
</dbReference>
<gene>
    <name evidence="2" type="ORF">CEE60_18295</name>
</gene>
<dbReference type="OrthoDB" id="128473at2"/>
<proteinExistence type="predicted"/>
<evidence type="ECO:0000259" key="1">
    <source>
        <dbReference type="Pfam" id="PF07638"/>
    </source>
</evidence>
<dbReference type="InterPro" id="IPR013324">
    <property type="entry name" value="RNA_pol_sigma_r3/r4-like"/>
</dbReference>
<comment type="caution">
    <text evidence="2">The sequence shown here is derived from an EMBL/GenBank/DDBJ whole genome shotgun (WGS) entry which is preliminary data.</text>
</comment>
<reference evidence="2 3" key="1">
    <citation type="submission" date="2017-06" db="EMBL/GenBank/DDBJ databases">
        <authorList>
            <person name="Kim H.J."/>
            <person name="Triplett B.A."/>
        </authorList>
    </citation>
    <scope>NUCLEOTIDE SEQUENCE [LARGE SCALE GENOMIC DNA]</scope>
    <source>
        <strain evidence="2 3">13146</strain>
    </source>
</reference>
<evidence type="ECO:0000313" key="2">
    <source>
        <dbReference type="EMBL" id="OWQ49939.1"/>
    </source>
</evidence>
<feature type="domain" description="RNA polymerase sigma-70 ECF-like HTH" evidence="1">
    <location>
        <begin position="13"/>
        <end position="193"/>
    </location>
</feature>
<dbReference type="SUPFAM" id="SSF88659">
    <property type="entry name" value="Sigma3 and sigma4 domains of RNA polymerase sigma factors"/>
    <property type="match status" value="1"/>
</dbReference>
<dbReference type="Pfam" id="PF07638">
    <property type="entry name" value="Sigma70_ECF"/>
    <property type="match status" value="1"/>
</dbReference>
<dbReference type="InterPro" id="IPR011517">
    <property type="entry name" value="RNA_pol_sigma70_ECF-like"/>
</dbReference>
<dbReference type="Proteomes" id="UP000198157">
    <property type="component" value="Unassembled WGS sequence"/>
</dbReference>
<protein>
    <submittedName>
        <fullName evidence="2">RNA polymerase subunit sigma-70</fullName>
    </submittedName>
</protein>
<organism evidence="2 3">
    <name type="scientific">Stenotrophomonas maltophilia</name>
    <name type="common">Pseudomonas maltophilia</name>
    <name type="synonym">Xanthomonas maltophilia</name>
    <dbReference type="NCBI Taxonomy" id="40324"/>
    <lineage>
        <taxon>Bacteria</taxon>
        <taxon>Pseudomonadati</taxon>
        <taxon>Pseudomonadota</taxon>
        <taxon>Gammaproteobacteria</taxon>
        <taxon>Lysobacterales</taxon>
        <taxon>Lysobacteraceae</taxon>
        <taxon>Stenotrophomonas</taxon>
        <taxon>Stenotrophomonas maltophilia group</taxon>
    </lineage>
</organism>